<comment type="caution">
    <text evidence="1">The sequence shown here is derived from an EMBL/GenBank/DDBJ whole genome shotgun (WGS) entry which is preliminary data.</text>
</comment>
<dbReference type="Proteomes" id="UP000054776">
    <property type="component" value="Unassembled WGS sequence"/>
</dbReference>
<protein>
    <submittedName>
        <fullName evidence="1">Uncharacterized protein</fullName>
    </submittedName>
</protein>
<name>A0A0V1BYU3_TRISP</name>
<dbReference type="InParanoid" id="A0A0V1BYU3"/>
<organism evidence="1 2">
    <name type="scientific">Trichinella spiralis</name>
    <name type="common">Trichina worm</name>
    <dbReference type="NCBI Taxonomy" id="6334"/>
    <lineage>
        <taxon>Eukaryota</taxon>
        <taxon>Metazoa</taxon>
        <taxon>Ecdysozoa</taxon>
        <taxon>Nematoda</taxon>
        <taxon>Enoplea</taxon>
        <taxon>Dorylaimia</taxon>
        <taxon>Trichinellida</taxon>
        <taxon>Trichinellidae</taxon>
        <taxon>Trichinella</taxon>
    </lineage>
</organism>
<reference evidence="1 2" key="1">
    <citation type="submission" date="2015-01" db="EMBL/GenBank/DDBJ databases">
        <title>Evolution of Trichinella species and genotypes.</title>
        <authorList>
            <person name="Korhonen P.K."/>
            <person name="Edoardo P."/>
            <person name="Giuseppe L.R."/>
            <person name="Gasser R.B."/>
        </authorList>
    </citation>
    <scope>NUCLEOTIDE SEQUENCE [LARGE SCALE GENOMIC DNA]</scope>
    <source>
        <strain evidence="1">ISS3</strain>
    </source>
</reference>
<proteinExistence type="predicted"/>
<dbReference type="EMBL" id="JYDH01000005">
    <property type="protein sequence ID" value="KRY41950.1"/>
    <property type="molecule type" value="Genomic_DNA"/>
</dbReference>
<dbReference type="AlphaFoldDB" id="A0A0V1BYU3"/>
<accession>A0A0V1BYU3</accession>
<gene>
    <name evidence="1" type="ORF">T01_8151</name>
</gene>
<evidence type="ECO:0000313" key="2">
    <source>
        <dbReference type="Proteomes" id="UP000054776"/>
    </source>
</evidence>
<evidence type="ECO:0000313" key="1">
    <source>
        <dbReference type="EMBL" id="KRY41950.1"/>
    </source>
</evidence>
<keyword evidence="2" id="KW-1185">Reference proteome</keyword>
<sequence length="61" mass="7177">MWVMSYCIVWKFPFDGRIVPTIQIKAKTNLIVTAEEYIPFSCNSHGPDKMHLETYQKDLKN</sequence>